<keyword evidence="2" id="KW-1185">Reference proteome</keyword>
<evidence type="ECO:0000313" key="1">
    <source>
        <dbReference type="EMBL" id="KAK9234104.1"/>
    </source>
</evidence>
<accession>A0ACC3SSK4</accession>
<dbReference type="Proteomes" id="UP001433508">
    <property type="component" value="Unassembled WGS sequence"/>
</dbReference>
<proteinExistence type="predicted"/>
<reference evidence="2" key="1">
    <citation type="journal article" date="2024" name="Front. Bioeng. Biotechnol.">
        <title>Genome-scale model development and genomic sequencing of the oleaginous clade Lipomyces.</title>
        <authorList>
            <person name="Czajka J.J."/>
            <person name="Han Y."/>
            <person name="Kim J."/>
            <person name="Mondo S.J."/>
            <person name="Hofstad B.A."/>
            <person name="Robles A."/>
            <person name="Haridas S."/>
            <person name="Riley R."/>
            <person name="LaButti K."/>
            <person name="Pangilinan J."/>
            <person name="Andreopoulos W."/>
            <person name="Lipzen A."/>
            <person name="Yan J."/>
            <person name="Wang M."/>
            <person name="Ng V."/>
            <person name="Grigoriev I.V."/>
            <person name="Spatafora J.W."/>
            <person name="Magnuson J.K."/>
            <person name="Baker S.E."/>
            <person name="Pomraning K.R."/>
        </authorList>
    </citation>
    <scope>NUCLEOTIDE SEQUENCE [LARGE SCALE GENOMIC DNA]</scope>
    <source>
        <strain evidence="2">CBS 7786</strain>
    </source>
</reference>
<name>A0ACC3SSK4_LIPKO</name>
<protein>
    <submittedName>
        <fullName evidence="1">Alpha/Beta hydrolase protein</fullName>
    </submittedName>
</protein>
<keyword evidence="1" id="KW-0378">Hydrolase</keyword>
<evidence type="ECO:0000313" key="2">
    <source>
        <dbReference type="Proteomes" id="UP001433508"/>
    </source>
</evidence>
<sequence length="308" mass="34659">MASLFPRFDRITLVYKRLNGTDFLAAALVPKSLSTEKKKSCPVLVHFHGGGLVNGAILEPAYLSQWPLELAESRGAIIVSPEYRLMPEANGTDILEDMKDFWAWVHKTLPTAISGLKQNLTLDLDRIATVGESAGGYLAMQSAFLFPEAKVRVVMAQYCAMYPDVRMYAPHPTDPLEKENAIVDAYLKQIKPGAIRLSTPYPTMMDFIISLLKAGRKEEVMGNDERLTLDYCLRTTKEIPPMWISQGTEDHIMPKQATDEMVKKIKETRPEVPLLYSVQPGDHGFDKDHRLSDPWLAEAMAFVGKYWP</sequence>
<comment type="caution">
    <text evidence="1">The sequence shown here is derived from an EMBL/GenBank/DDBJ whole genome shotgun (WGS) entry which is preliminary data.</text>
</comment>
<organism evidence="1 2">
    <name type="scientific">Lipomyces kononenkoae</name>
    <name type="common">Yeast</name>
    <dbReference type="NCBI Taxonomy" id="34357"/>
    <lineage>
        <taxon>Eukaryota</taxon>
        <taxon>Fungi</taxon>
        <taxon>Dikarya</taxon>
        <taxon>Ascomycota</taxon>
        <taxon>Saccharomycotina</taxon>
        <taxon>Lipomycetes</taxon>
        <taxon>Lipomycetales</taxon>
        <taxon>Lipomycetaceae</taxon>
        <taxon>Lipomyces</taxon>
    </lineage>
</organism>
<gene>
    <name evidence="1" type="ORF">V1525DRAFT_414146</name>
</gene>
<dbReference type="EMBL" id="MU971516">
    <property type="protein sequence ID" value="KAK9234104.1"/>
    <property type="molecule type" value="Genomic_DNA"/>
</dbReference>